<dbReference type="CDD" id="cd03789">
    <property type="entry name" value="GT9_LPS_heptosyltransferase"/>
    <property type="match status" value="1"/>
</dbReference>
<organism evidence="3 4">
    <name type="scientific">Arcticibacter tournemirensis</name>
    <dbReference type="NCBI Taxonomy" id="699437"/>
    <lineage>
        <taxon>Bacteria</taxon>
        <taxon>Pseudomonadati</taxon>
        <taxon>Bacteroidota</taxon>
        <taxon>Sphingobacteriia</taxon>
        <taxon>Sphingobacteriales</taxon>
        <taxon>Sphingobacteriaceae</taxon>
        <taxon>Arcticibacter</taxon>
    </lineage>
</organism>
<gene>
    <name evidence="3" type="ORF">EKH83_13180</name>
</gene>
<dbReference type="RefSeq" id="WP_128769910.1">
    <property type="nucleotide sequence ID" value="NZ_RXOC01000008.1"/>
</dbReference>
<dbReference type="Pfam" id="PF01075">
    <property type="entry name" value="Glyco_transf_9"/>
    <property type="match status" value="1"/>
</dbReference>
<dbReference type="GO" id="GO:0005829">
    <property type="term" value="C:cytosol"/>
    <property type="evidence" value="ECO:0007669"/>
    <property type="project" value="TreeGrafter"/>
</dbReference>
<evidence type="ECO:0000256" key="2">
    <source>
        <dbReference type="ARBA" id="ARBA00022679"/>
    </source>
</evidence>
<evidence type="ECO:0000256" key="1">
    <source>
        <dbReference type="ARBA" id="ARBA00022676"/>
    </source>
</evidence>
<proteinExistence type="predicted"/>
<dbReference type="InterPro" id="IPR002201">
    <property type="entry name" value="Glyco_trans_9"/>
</dbReference>
<accession>A0A4V1KI14</accession>
<sequence length="330" mass="37564">MKIKKPEHILISRTDAIGDVILTLPVCGLIKAHYPDCKISFLGRLYTKEVVQLSTHVDEFIDYDEWKSISDKDAVHFLRLKRIDTIIHVFPKKRIALIARQTGIPLRIGTTNRIYHWFTCNCLIRLSRKHSNFHESQLNIKLLKGINIPTAHSKEEISEYYGLSKLPDLQEEYCSLLSNERFNLILHPKSKGSGKEWSLERYSELIKKLDKSKFKLFVSGSTTEKALLDSWLSQHKDDVTDITGLLTLEQFIAFISKCDGLVASGTGPLHIAAALGLNALGLFPNVRPIHAGRWAPIGKKAEFIECINADMDSITADMVYDRLDYWSKQL</sequence>
<dbReference type="EMBL" id="RXOC01000008">
    <property type="protein sequence ID" value="RXF69102.1"/>
    <property type="molecule type" value="Genomic_DNA"/>
</dbReference>
<dbReference type="PANTHER" id="PTHR30160:SF15">
    <property type="entry name" value="GLYCOSYLTRANSFERASE HI_0523-RELATED"/>
    <property type="match status" value="1"/>
</dbReference>
<protein>
    <submittedName>
        <fullName evidence="3">Lipopolysaccharide heptosyltransferase family protein</fullName>
    </submittedName>
</protein>
<dbReference type="GO" id="GO:0009244">
    <property type="term" value="P:lipopolysaccharide core region biosynthetic process"/>
    <property type="evidence" value="ECO:0007669"/>
    <property type="project" value="TreeGrafter"/>
</dbReference>
<evidence type="ECO:0000313" key="3">
    <source>
        <dbReference type="EMBL" id="RXF69102.1"/>
    </source>
</evidence>
<dbReference type="InterPro" id="IPR051199">
    <property type="entry name" value="LPS_LOS_Heptosyltrfase"/>
</dbReference>
<dbReference type="Gene3D" id="3.40.50.2000">
    <property type="entry name" value="Glycogen Phosphorylase B"/>
    <property type="match status" value="2"/>
</dbReference>
<comment type="caution">
    <text evidence="3">The sequence shown here is derived from an EMBL/GenBank/DDBJ whole genome shotgun (WGS) entry which is preliminary data.</text>
</comment>
<dbReference type="SUPFAM" id="SSF53756">
    <property type="entry name" value="UDP-Glycosyltransferase/glycogen phosphorylase"/>
    <property type="match status" value="1"/>
</dbReference>
<dbReference type="AlphaFoldDB" id="A0A4V1KI14"/>
<dbReference type="Proteomes" id="UP000290848">
    <property type="component" value="Unassembled WGS sequence"/>
</dbReference>
<dbReference type="PANTHER" id="PTHR30160">
    <property type="entry name" value="TETRAACYLDISACCHARIDE 4'-KINASE-RELATED"/>
    <property type="match status" value="1"/>
</dbReference>
<name>A0A4V1KI14_9SPHI</name>
<keyword evidence="2 3" id="KW-0808">Transferase</keyword>
<keyword evidence="1" id="KW-0328">Glycosyltransferase</keyword>
<evidence type="ECO:0000313" key="4">
    <source>
        <dbReference type="Proteomes" id="UP000290848"/>
    </source>
</evidence>
<reference evidence="3 4" key="1">
    <citation type="submission" date="2018-12" db="EMBL/GenBank/DDBJ databases">
        <title>The Draft Genome Sequence of the Soil Bacterium Pedobacter tournemirensis R1.</title>
        <authorList>
            <person name="He J."/>
        </authorList>
    </citation>
    <scope>NUCLEOTIDE SEQUENCE [LARGE SCALE GENOMIC DNA]</scope>
    <source>
        <strain evidence="3 4">R1</strain>
    </source>
</reference>
<dbReference type="GO" id="GO:0008713">
    <property type="term" value="F:ADP-heptose-lipopolysaccharide heptosyltransferase activity"/>
    <property type="evidence" value="ECO:0007669"/>
    <property type="project" value="TreeGrafter"/>
</dbReference>